<keyword evidence="2" id="KW-1133">Transmembrane helix</keyword>
<feature type="transmembrane region" description="Helical" evidence="2">
    <location>
        <begin position="77"/>
        <end position="100"/>
    </location>
</feature>
<accession>A0ABP6T897</accession>
<feature type="transmembrane region" description="Helical" evidence="2">
    <location>
        <begin position="33"/>
        <end position="54"/>
    </location>
</feature>
<dbReference type="EMBL" id="BAAAYN010000045">
    <property type="protein sequence ID" value="GAA3394683.1"/>
    <property type="molecule type" value="Genomic_DNA"/>
</dbReference>
<evidence type="ECO:0000256" key="1">
    <source>
        <dbReference type="SAM" id="MobiDB-lite"/>
    </source>
</evidence>
<gene>
    <name evidence="3" type="ORF">GCM10020369_65030</name>
</gene>
<keyword evidence="4" id="KW-1185">Reference proteome</keyword>
<keyword evidence="2" id="KW-0812">Transmembrane</keyword>
<proteinExistence type="predicted"/>
<dbReference type="Proteomes" id="UP001501676">
    <property type="component" value="Unassembled WGS sequence"/>
</dbReference>
<name>A0ABP6T897_9ACTN</name>
<reference evidence="4" key="1">
    <citation type="journal article" date="2019" name="Int. J. Syst. Evol. Microbiol.">
        <title>The Global Catalogue of Microorganisms (GCM) 10K type strain sequencing project: providing services to taxonomists for standard genome sequencing and annotation.</title>
        <authorList>
            <consortium name="The Broad Institute Genomics Platform"/>
            <consortium name="The Broad Institute Genome Sequencing Center for Infectious Disease"/>
            <person name="Wu L."/>
            <person name="Ma J."/>
        </authorList>
    </citation>
    <scope>NUCLEOTIDE SEQUENCE [LARGE SCALE GENOMIC DNA]</scope>
    <source>
        <strain evidence="4">JCM 9458</strain>
    </source>
</reference>
<organism evidence="3 4">
    <name type="scientific">Cryptosporangium minutisporangium</name>
    <dbReference type="NCBI Taxonomy" id="113569"/>
    <lineage>
        <taxon>Bacteria</taxon>
        <taxon>Bacillati</taxon>
        <taxon>Actinomycetota</taxon>
        <taxon>Actinomycetes</taxon>
        <taxon>Cryptosporangiales</taxon>
        <taxon>Cryptosporangiaceae</taxon>
        <taxon>Cryptosporangium</taxon>
    </lineage>
</organism>
<evidence type="ECO:0000313" key="3">
    <source>
        <dbReference type="EMBL" id="GAA3394683.1"/>
    </source>
</evidence>
<comment type="caution">
    <text evidence="3">The sequence shown here is derived from an EMBL/GenBank/DDBJ whole genome shotgun (WGS) entry which is preliminary data.</text>
</comment>
<evidence type="ECO:0000313" key="4">
    <source>
        <dbReference type="Proteomes" id="UP001501676"/>
    </source>
</evidence>
<sequence>MLPGRCLPVVVAGSLPLITRGRLLVALVRVTPALLGLATLPVLATLCLLATLAVRRRLEPTPSGLVVGSRRGRITRLLLRVARVTLLLSAVGVLVTVRLLRTAVLLLGRVARRVPRVVLTLRRVRLITRRRPGRGRIRTGAVGVVGTGPTLGWAVPTRLARRRRGHATEPTYPPLQPCVASGPHQPPRDRTATVCPGHPGRLVGTGRTAGVTRCF</sequence>
<protein>
    <submittedName>
        <fullName evidence="3">Uncharacterized protein</fullName>
    </submittedName>
</protein>
<evidence type="ECO:0000256" key="2">
    <source>
        <dbReference type="SAM" id="Phobius"/>
    </source>
</evidence>
<feature type="region of interest" description="Disordered" evidence="1">
    <location>
        <begin position="164"/>
        <end position="199"/>
    </location>
</feature>
<keyword evidence="2" id="KW-0472">Membrane</keyword>